<dbReference type="Pfam" id="PF00668">
    <property type="entry name" value="Condensation"/>
    <property type="match status" value="1"/>
</dbReference>
<dbReference type="Gene3D" id="3.30.559.30">
    <property type="entry name" value="Nonribosomal peptide synthetase, condensation domain"/>
    <property type="match status" value="1"/>
</dbReference>
<organism evidence="2 3">
    <name type="scientific">Adineta steineri</name>
    <dbReference type="NCBI Taxonomy" id="433720"/>
    <lineage>
        <taxon>Eukaryota</taxon>
        <taxon>Metazoa</taxon>
        <taxon>Spiralia</taxon>
        <taxon>Gnathifera</taxon>
        <taxon>Rotifera</taxon>
        <taxon>Eurotatoria</taxon>
        <taxon>Bdelloidea</taxon>
        <taxon>Adinetida</taxon>
        <taxon>Adinetidae</taxon>
        <taxon>Adineta</taxon>
    </lineage>
</organism>
<feature type="domain" description="Condensation" evidence="1">
    <location>
        <begin position="9"/>
        <end position="160"/>
    </location>
</feature>
<dbReference type="PANTHER" id="PTHR45527">
    <property type="entry name" value="NONRIBOSOMAL PEPTIDE SYNTHETASE"/>
    <property type="match status" value="1"/>
</dbReference>
<dbReference type="AlphaFoldDB" id="A0A820PDI4"/>
<dbReference type="SUPFAM" id="SSF52777">
    <property type="entry name" value="CoA-dependent acyltransferases"/>
    <property type="match status" value="1"/>
</dbReference>
<feature type="non-terminal residue" evidence="2">
    <location>
        <position position="1"/>
    </location>
</feature>
<dbReference type="PANTHER" id="PTHR45527:SF1">
    <property type="entry name" value="FATTY ACID SYNTHASE"/>
    <property type="match status" value="1"/>
</dbReference>
<evidence type="ECO:0000313" key="3">
    <source>
        <dbReference type="Proteomes" id="UP000663844"/>
    </source>
</evidence>
<name>A0A820PDI4_9BILA</name>
<gene>
    <name evidence="2" type="ORF">OXD698_LOCUS51467</name>
</gene>
<dbReference type="InterPro" id="IPR001242">
    <property type="entry name" value="Condensation_dom"/>
</dbReference>
<dbReference type="GO" id="GO:0043041">
    <property type="term" value="P:amino acid activation for nonribosomal peptide biosynthetic process"/>
    <property type="evidence" value="ECO:0007669"/>
    <property type="project" value="TreeGrafter"/>
</dbReference>
<dbReference type="GO" id="GO:0044550">
    <property type="term" value="P:secondary metabolite biosynthetic process"/>
    <property type="evidence" value="ECO:0007669"/>
    <property type="project" value="TreeGrafter"/>
</dbReference>
<evidence type="ECO:0000313" key="2">
    <source>
        <dbReference type="EMBL" id="CAF4401243.1"/>
    </source>
</evidence>
<reference evidence="2" key="1">
    <citation type="submission" date="2021-02" db="EMBL/GenBank/DDBJ databases">
        <authorList>
            <person name="Nowell W R."/>
        </authorList>
    </citation>
    <scope>NUCLEOTIDE SEQUENCE</scope>
</reference>
<dbReference type="Proteomes" id="UP000663844">
    <property type="component" value="Unassembled WGS sequence"/>
</dbReference>
<feature type="non-terminal residue" evidence="2">
    <location>
        <position position="166"/>
    </location>
</feature>
<dbReference type="GO" id="GO:0005829">
    <property type="term" value="C:cytosol"/>
    <property type="evidence" value="ECO:0007669"/>
    <property type="project" value="TreeGrafter"/>
</dbReference>
<dbReference type="EMBL" id="CAJOAZ010026453">
    <property type="protein sequence ID" value="CAF4401243.1"/>
    <property type="molecule type" value="Genomic_DNA"/>
</dbReference>
<accession>A0A820PDI4</accession>
<dbReference type="GO" id="GO:0031177">
    <property type="term" value="F:phosphopantetheine binding"/>
    <property type="evidence" value="ECO:0007669"/>
    <property type="project" value="TreeGrafter"/>
</dbReference>
<protein>
    <recommendedName>
        <fullName evidence="1">Condensation domain-containing protein</fullName>
    </recommendedName>
</protein>
<comment type="caution">
    <text evidence="2">The sequence shown here is derived from an EMBL/GenBank/DDBJ whole genome shotgun (WGS) entry which is preliminary data.</text>
</comment>
<dbReference type="GO" id="GO:0003824">
    <property type="term" value="F:catalytic activity"/>
    <property type="evidence" value="ECO:0007669"/>
    <property type="project" value="InterPro"/>
</dbReference>
<evidence type="ECO:0000259" key="1">
    <source>
        <dbReference type="Pfam" id="PF00668"/>
    </source>
</evidence>
<proteinExistence type="predicted"/>
<sequence length="166" mass="19055">ELKGYSLTHQLSLPVDRQRSSTDQQRSGLASTAQITFRDEICASFLHYASSHHLTLFQLGLSVFYVFLFKLTHGETDLCISSINANRHRSELVNMIGMFVSTLPYRAELDPNWLVDEVVKHVREKCLSILEHSHYPLQHILSDLHLTQSNVSFLETMFDFTTISKD</sequence>